<feature type="chain" id="PRO_5046144431" evidence="1">
    <location>
        <begin position="22"/>
        <end position="179"/>
    </location>
</feature>
<reference evidence="2 3" key="1">
    <citation type="submission" date="2020-01" db="EMBL/GenBank/DDBJ databases">
        <title>Draft genome sequence of Aspergillus lentulus IFM 60648.</title>
        <authorList>
            <person name="Takahashi H."/>
            <person name="Yaguchi T."/>
        </authorList>
    </citation>
    <scope>NUCLEOTIDE SEQUENCE [LARGE SCALE GENOMIC DNA]</scope>
    <source>
        <strain evidence="2 3">IFM 60648</strain>
    </source>
</reference>
<gene>
    <name evidence="2" type="ORF">IFM60648_09915</name>
</gene>
<dbReference type="EMBL" id="BLKI01000107">
    <property type="protein sequence ID" value="GFF92939.1"/>
    <property type="molecule type" value="Genomic_DNA"/>
</dbReference>
<organism evidence="2 3">
    <name type="scientific">Aspergillus lentulus</name>
    <dbReference type="NCBI Taxonomy" id="293939"/>
    <lineage>
        <taxon>Eukaryota</taxon>
        <taxon>Fungi</taxon>
        <taxon>Dikarya</taxon>
        <taxon>Ascomycota</taxon>
        <taxon>Pezizomycotina</taxon>
        <taxon>Eurotiomycetes</taxon>
        <taxon>Eurotiomycetidae</taxon>
        <taxon>Eurotiales</taxon>
        <taxon>Aspergillaceae</taxon>
        <taxon>Aspergillus</taxon>
        <taxon>Aspergillus subgen. Fumigati</taxon>
    </lineage>
</organism>
<comment type="caution">
    <text evidence="2">The sequence shown here is derived from an EMBL/GenBank/DDBJ whole genome shotgun (WGS) entry which is preliminary data.</text>
</comment>
<proteinExistence type="predicted"/>
<protein>
    <submittedName>
        <fullName evidence="2">Uncharacterized protein</fullName>
    </submittedName>
</protein>
<name>A0ABQ1B3A3_ASPLE</name>
<feature type="signal peptide" evidence="1">
    <location>
        <begin position="1"/>
        <end position="21"/>
    </location>
</feature>
<accession>A0ABQ1B3A3</accession>
<sequence>MKLTLPGVSILLSLLIIPVAAESRMAMFDKQYAKVQSELANAYAELSGYNGEMAKIPGLFASLHYARSSIVEVSESIGAVDTFEPDEAEIIGNMTVGIVPAATDFLNLASMKVKLIPTEQIPSQSVRSKITEWAKDCIRDDKALFTKILGKCQSVDRNALDSAILDITNAYTAAQKALD</sequence>
<evidence type="ECO:0000313" key="3">
    <source>
        <dbReference type="Proteomes" id="UP000465220"/>
    </source>
</evidence>
<keyword evidence="1" id="KW-0732">Signal</keyword>
<evidence type="ECO:0000313" key="2">
    <source>
        <dbReference type="EMBL" id="GFF92939.1"/>
    </source>
</evidence>
<evidence type="ECO:0000256" key="1">
    <source>
        <dbReference type="SAM" id="SignalP"/>
    </source>
</evidence>
<keyword evidence="3" id="KW-1185">Reference proteome</keyword>
<dbReference type="Proteomes" id="UP000465220">
    <property type="component" value="Unassembled WGS sequence"/>
</dbReference>